<protein>
    <submittedName>
        <fullName evidence="1">Uncharacterized protein</fullName>
    </submittedName>
</protein>
<proteinExistence type="predicted"/>
<name>X1EFD5_9ZZZZ</name>
<dbReference type="AlphaFoldDB" id="X1EFD5"/>
<accession>X1EFD5</accession>
<reference evidence="1" key="1">
    <citation type="journal article" date="2014" name="Front. Microbiol.">
        <title>High frequency of phylogenetically diverse reductive dehalogenase-homologous genes in deep subseafloor sedimentary metagenomes.</title>
        <authorList>
            <person name="Kawai M."/>
            <person name="Futagami T."/>
            <person name="Toyoda A."/>
            <person name="Takaki Y."/>
            <person name="Nishi S."/>
            <person name="Hori S."/>
            <person name="Arai W."/>
            <person name="Tsubouchi T."/>
            <person name="Morono Y."/>
            <person name="Uchiyama I."/>
            <person name="Ito T."/>
            <person name="Fujiyama A."/>
            <person name="Inagaki F."/>
            <person name="Takami H."/>
        </authorList>
    </citation>
    <scope>NUCLEOTIDE SEQUENCE</scope>
    <source>
        <strain evidence="1">Expedition CK06-06</strain>
    </source>
</reference>
<comment type="caution">
    <text evidence="1">The sequence shown here is derived from an EMBL/GenBank/DDBJ whole genome shotgun (WGS) entry which is preliminary data.</text>
</comment>
<dbReference type="EMBL" id="BARU01012946">
    <property type="protein sequence ID" value="GAH31976.1"/>
    <property type="molecule type" value="Genomic_DNA"/>
</dbReference>
<gene>
    <name evidence="1" type="ORF">S03H2_23627</name>
</gene>
<feature type="non-terminal residue" evidence="1">
    <location>
        <position position="96"/>
    </location>
</feature>
<organism evidence="1">
    <name type="scientific">marine sediment metagenome</name>
    <dbReference type="NCBI Taxonomy" id="412755"/>
    <lineage>
        <taxon>unclassified sequences</taxon>
        <taxon>metagenomes</taxon>
        <taxon>ecological metagenomes</taxon>
    </lineage>
</organism>
<sequence>MKIGDEVKVRECDSIPELVGGDAEIVEMQMQEFEKYRVYPIWAKITSGERAGKIYGFQYDEVEILPKGDKAKDINNERREETMKKKVIEQVEEIVK</sequence>
<evidence type="ECO:0000313" key="1">
    <source>
        <dbReference type="EMBL" id="GAH31976.1"/>
    </source>
</evidence>